<feature type="transmembrane region" description="Helical" evidence="10">
    <location>
        <begin position="6"/>
        <end position="21"/>
    </location>
</feature>
<dbReference type="CDD" id="cd11065">
    <property type="entry name" value="CYP64-like"/>
    <property type="match status" value="1"/>
</dbReference>
<feature type="binding site" description="axial binding residue" evidence="8">
    <location>
        <position position="438"/>
    </location>
    <ligand>
        <name>heme</name>
        <dbReference type="ChEBI" id="CHEBI:30413"/>
    </ligand>
    <ligandPart>
        <name>Fe</name>
        <dbReference type="ChEBI" id="CHEBI:18248"/>
    </ligandPart>
</feature>
<reference evidence="13" key="2">
    <citation type="submission" date="2020-04" db="EMBL/GenBank/DDBJ databases">
        <authorList>
            <consortium name="NCBI Genome Project"/>
        </authorList>
    </citation>
    <scope>NUCLEOTIDE SEQUENCE</scope>
    <source>
        <strain evidence="13">CBS 781.70</strain>
    </source>
</reference>
<dbReference type="InterPro" id="IPR002401">
    <property type="entry name" value="Cyt_P450_E_grp-I"/>
</dbReference>
<keyword evidence="4 8" id="KW-0479">Metal-binding</keyword>
<evidence type="ECO:0000256" key="10">
    <source>
        <dbReference type="SAM" id="Phobius"/>
    </source>
</evidence>
<dbReference type="Proteomes" id="UP000504638">
    <property type="component" value="Unplaced"/>
</dbReference>
<dbReference type="GO" id="GO:0020037">
    <property type="term" value="F:heme binding"/>
    <property type="evidence" value="ECO:0007669"/>
    <property type="project" value="InterPro"/>
</dbReference>
<sequence>MAFSWILASIVGGFIAWYWFLRRDDGRAPLPPGPKGLPLLGNLNDLPQPGVLEAHHWLKHKELYGPISSVTVMGQTIVIINDSRLAFEVMEKRSAIHSSRPKQLFAGEMVGWENSLGLSPYNNRFRAYRRNFARIIGSKPLAAEFNGLQQTEVGHFLLHVLDKPDDLVDHIRKEAGAIILKIAYGYTAESHKNDPLVDIVGDAMDKFAQAAVPGAFLVDIMPFLRDLPDWVPGTGFKKTAREWKAALMDVADRPYAFVKHRMAQGNNEKSFLSQLLEKGDSDGEEKFINKWAAMSLYAAGADTTVSAMACFFLAMSIFPDVQKKAQAEIERVIGTNRLPTAEDRENLPYIASTVKEVLRWHPVAPMGLPHGTTEDDLCEGYRIPKGAMIFANVWHFTHDPNVYHDPMIFKPERFLPIDGHVPEPDPATYVFGFGRRICPGRILADNTLYLSIAQSLAVFSIGKPVENGKEVEPVAKFDPGVVSHPAPYKCMIKPRSSHHEALIRSIEKDHPWQESDGKTLETLSV</sequence>
<comment type="cofactor">
    <cofactor evidence="1 8">
        <name>heme</name>
        <dbReference type="ChEBI" id="CHEBI:30413"/>
    </cofactor>
</comment>
<dbReference type="EMBL" id="ML975159">
    <property type="protein sequence ID" value="KAF1811944.1"/>
    <property type="molecule type" value="Genomic_DNA"/>
</dbReference>
<dbReference type="RefSeq" id="XP_033533575.1">
    <property type="nucleotide sequence ID" value="XM_033679568.1"/>
</dbReference>
<dbReference type="InterPro" id="IPR017972">
    <property type="entry name" value="Cyt_P450_CS"/>
</dbReference>
<dbReference type="PROSITE" id="PS00086">
    <property type="entry name" value="CYTOCHROME_P450"/>
    <property type="match status" value="1"/>
</dbReference>
<dbReference type="InterPro" id="IPR001128">
    <property type="entry name" value="Cyt_P450"/>
</dbReference>
<keyword evidence="7 9" id="KW-0503">Monooxygenase</keyword>
<dbReference type="InterPro" id="IPR036396">
    <property type="entry name" value="Cyt_P450_sf"/>
</dbReference>
<dbReference type="GO" id="GO:0004497">
    <property type="term" value="F:monooxygenase activity"/>
    <property type="evidence" value="ECO:0007669"/>
    <property type="project" value="UniProtKB-KW"/>
</dbReference>
<dbReference type="PANTHER" id="PTHR46300">
    <property type="entry name" value="P450, PUTATIVE (EUROFUNG)-RELATED-RELATED"/>
    <property type="match status" value="1"/>
</dbReference>
<evidence type="ECO:0000256" key="1">
    <source>
        <dbReference type="ARBA" id="ARBA00001971"/>
    </source>
</evidence>
<dbReference type="Pfam" id="PF00067">
    <property type="entry name" value="p450"/>
    <property type="match status" value="1"/>
</dbReference>
<dbReference type="Gene3D" id="1.10.630.10">
    <property type="entry name" value="Cytochrome P450"/>
    <property type="match status" value="1"/>
</dbReference>
<name>A0A6G1G1L4_9PEZI</name>
<proteinExistence type="inferred from homology"/>
<organism evidence="11">
    <name type="scientific">Eremomyces bilateralis CBS 781.70</name>
    <dbReference type="NCBI Taxonomy" id="1392243"/>
    <lineage>
        <taxon>Eukaryota</taxon>
        <taxon>Fungi</taxon>
        <taxon>Dikarya</taxon>
        <taxon>Ascomycota</taxon>
        <taxon>Pezizomycotina</taxon>
        <taxon>Dothideomycetes</taxon>
        <taxon>Dothideomycetes incertae sedis</taxon>
        <taxon>Eremomycetales</taxon>
        <taxon>Eremomycetaceae</taxon>
        <taxon>Eremomyces</taxon>
    </lineage>
</organism>
<dbReference type="OrthoDB" id="2789670at2759"/>
<evidence type="ECO:0000256" key="5">
    <source>
        <dbReference type="ARBA" id="ARBA00023002"/>
    </source>
</evidence>
<evidence type="ECO:0000256" key="4">
    <source>
        <dbReference type="ARBA" id="ARBA00022723"/>
    </source>
</evidence>
<evidence type="ECO:0000256" key="3">
    <source>
        <dbReference type="ARBA" id="ARBA00022617"/>
    </source>
</evidence>
<evidence type="ECO:0000256" key="7">
    <source>
        <dbReference type="ARBA" id="ARBA00023033"/>
    </source>
</evidence>
<dbReference type="AlphaFoldDB" id="A0A6G1G1L4"/>
<dbReference type="GO" id="GO:0005506">
    <property type="term" value="F:iron ion binding"/>
    <property type="evidence" value="ECO:0007669"/>
    <property type="project" value="InterPro"/>
</dbReference>
<dbReference type="PRINTS" id="PR00385">
    <property type="entry name" value="P450"/>
</dbReference>
<comment type="similarity">
    <text evidence="2 9">Belongs to the cytochrome P450 family.</text>
</comment>
<keyword evidence="10" id="KW-0472">Membrane</keyword>
<protein>
    <submittedName>
        <fullName evidence="11 13">Cytochrome P450 oxidoreductase OrdA-like protein</fullName>
    </submittedName>
</protein>
<reference evidence="13" key="3">
    <citation type="submission" date="2025-04" db="UniProtKB">
        <authorList>
            <consortium name="RefSeq"/>
        </authorList>
    </citation>
    <scope>IDENTIFICATION</scope>
    <source>
        <strain evidence="13">CBS 781.70</strain>
    </source>
</reference>
<keyword evidence="10" id="KW-1133">Transmembrane helix</keyword>
<evidence type="ECO:0000313" key="13">
    <source>
        <dbReference type="RefSeq" id="XP_033533575.1"/>
    </source>
</evidence>
<dbReference type="InterPro" id="IPR050364">
    <property type="entry name" value="Cytochrome_P450_fung"/>
</dbReference>
<evidence type="ECO:0000256" key="8">
    <source>
        <dbReference type="PIRSR" id="PIRSR602401-1"/>
    </source>
</evidence>
<evidence type="ECO:0000313" key="12">
    <source>
        <dbReference type="Proteomes" id="UP000504638"/>
    </source>
</evidence>
<dbReference type="GeneID" id="54420138"/>
<gene>
    <name evidence="11 13" type="ORF">P152DRAFT_458897</name>
</gene>
<dbReference type="PANTHER" id="PTHR46300:SF7">
    <property type="entry name" value="P450, PUTATIVE (EUROFUNG)-RELATED"/>
    <property type="match status" value="1"/>
</dbReference>
<keyword evidence="12" id="KW-1185">Reference proteome</keyword>
<dbReference type="SUPFAM" id="SSF48264">
    <property type="entry name" value="Cytochrome P450"/>
    <property type="match status" value="1"/>
</dbReference>
<evidence type="ECO:0000313" key="11">
    <source>
        <dbReference type="EMBL" id="KAF1811944.1"/>
    </source>
</evidence>
<evidence type="ECO:0000256" key="9">
    <source>
        <dbReference type="RuleBase" id="RU000461"/>
    </source>
</evidence>
<reference evidence="11 13" key="1">
    <citation type="submission" date="2020-01" db="EMBL/GenBank/DDBJ databases">
        <authorList>
            <consortium name="DOE Joint Genome Institute"/>
            <person name="Haridas S."/>
            <person name="Albert R."/>
            <person name="Binder M."/>
            <person name="Bloem J."/>
            <person name="Labutti K."/>
            <person name="Salamov A."/>
            <person name="Andreopoulos B."/>
            <person name="Baker S.E."/>
            <person name="Barry K."/>
            <person name="Bills G."/>
            <person name="Bluhm B.H."/>
            <person name="Cannon C."/>
            <person name="Castanera R."/>
            <person name="Culley D.E."/>
            <person name="Daum C."/>
            <person name="Ezra D."/>
            <person name="Gonzalez J.B."/>
            <person name="Henrissat B."/>
            <person name="Kuo A."/>
            <person name="Liang C."/>
            <person name="Lipzen A."/>
            <person name="Lutzoni F."/>
            <person name="Magnuson J."/>
            <person name="Mondo S."/>
            <person name="Nolan M."/>
            <person name="Ohm R."/>
            <person name="Pangilinan J."/>
            <person name="Park H.-J."/>
            <person name="Ramirez L."/>
            <person name="Alfaro M."/>
            <person name="Sun H."/>
            <person name="Tritt A."/>
            <person name="Yoshinaga Y."/>
            <person name="Zwiers L.-H."/>
            <person name="Turgeon B.G."/>
            <person name="Goodwin S.B."/>
            <person name="Spatafora J.W."/>
            <person name="Crous P.W."/>
            <person name="Grigoriev I.V."/>
        </authorList>
    </citation>
    <scope>NUCLEOTIDE SEQUENCE</scope>
    <source>
        <strain evidence="11 13">CBS 781.70</strain>
    </source>
</reference>
<keyword evidence="10" id="KW-0812">Transmembrane</keyword>
<dbReference type="GO" id="GO:0016705">
    <property type="term" value="F:oxidoreductase activity, acting on paired donors, with incorporation or reduction of molecular oxygen"/>
    <property type="evidence" value="ECO:0007669"/>
    <property type="project" value="InterPro"/>
</dbReference>
<keyword evidence="5 9" id="KW-0560">Oxidoreductase</keyword>
<dbReference type="PRINTS" id="PR00463">
    <property type="entry name" value="EP450I"/>
</dbReference>
<evidence type="ECO:0000256" key="2">
    <source>
        <dbReference type="ARBA" id="ARBA00010617"/>
    </source>
</evidence>
<accession>A0A6G1G1L4</accession>
<keyword evidence="6 8" id="KW-0408">Iron</keyword>
<evidence type="ECO:0000256" key="6">
    <source>
        <dbReference type="ARBA" id="ARBA00023004"/>
    </source>
</evidence>
<keyword evidence="3 8" id="KW-0349">Heme</keyword>